<reference evidence="1 2" key="1">
    <citation type="submission" date="2023-04" db="EMBL/GenBank/DDBJ databases">
        <title>Nanopore sequencing of Janthinobacterium from water.</title>
        <authorList>
            <person name="Ciuchcinski K."/>
            <person name="Rokowska A."/>
            <person name="Dziewit L."/>
        </authorList>
    </citation>
    <scope>NUCLEOTIDE SEQUENCE [LARGE SCALE GENOMIC DNA]</scope>
    <source>
        <strain evidence="1 2">DEMB2</strain>
    </source>
</reference>
<accession>A0ABY8I0J4</accession>
<gene>
    <name evidence="1" type="ORF">P9875_22275</name>
</gene>
<sequence>MSSCLRKIKQTLQKYKANLLKKQALVIPHHTFPLPSHAALDALLPGCWSGAGRRPCAAISSPARKTIPRHCDGAPAKKIAGPD</sequence>
<dbReference type="Proteomes" id="UP001219584">
    <property type="component" value="Chromosome"/>
</dbReference>
<evidence type="ECO:0000313" key="2">
    <source>
        <dbReference type="Proteomes" id="UP001219584"/>
    </source>
</evidence>
<proteinExistence type="predicted"/>
<keyword evidence="2" id="KW-1185">Reference proteome</keyword>
<organism evidence="1 2">
    <name type="scientific">Janthinobacterium rivuli</name>
    <dbReference type="NCBI Taxonomy" id="2751478"/>
    <lineage>
        <taxon>Bacteria</taxon>
        <taxon>Pseudomonadati</taxon>
        <taxon>Pseudomonadota</taxon>
        <taxon>Betaproteobacteria</taxon>
        <taxon>Burkholderiales</taxon>
        <taxon>Oxalobacteraceae</taxon>
        <taxon>Janthinobacterium</taxon>
    </lineage>
</organism>
<dbReference type="EMBL" id="CP121464">
    <property type="protein sequence ID" value="WFR78407.1"/>
    <property type="molecule type" value="Genomic_DNA"/>
</dbReference>
<dbReference type="RefSeq" id="WP_278316620.1">
    <property type="nucleotide sequence ID" value="NZ_CP121464.1"/>
</dbReference>
<protein>
    <submittedName>
        <fullName evidence="1">Uncharacterized protein</fullName>
    </submittedName>
</protein>
<evidence type="ECO:0000313" key="1">
    <source>
        <dbReference type="EMBL" id="WFR78407.1"/>
    </source>
</evidence>
<name>A0ABY8I0J4_9BURK</name>